<evidence type="ECO:0000313" key="3">
    <source>
        <dbReference type="EMBL" id="QLY99222.1"/>
    </source>
</evidence>
<reference evidence="3 5" key="2">
    <citation type="submission" date="2020-06" db="EMBL/GenBank/DDBJ databases">
        <title>REHAB project genomes.</title>
        <authorList>
            <person name="Shaw L.P."/>
        </authorList>
    </citation>
    <scope>NUCLEOTIDE SEQUENCE [LARGE SCALE GENOMIC DNA]</scope>
    <source>
        <strain evidence="3 5">RHBSTW-00177</strain>
    </source>
</reference>
<proteinExistence type="predicted"/>
<accession>A0A0P7PWB5</accession>
<dbReference type="EMBL" id="LDYI01000074">
    <property type="protein sequence ID" value="KPO13423.1"/>
    <property type="molecule type" value="Genomic_DNA"/>
</dbReference>
<gene>
    <name evidence="2" type="ORF">ACU57_09735</name>
    <name evidence="3" type="ORF">HV109_22795</name>
</gene>
<keyword evidence="1" id="KW-0472">Membrane</keyword>
<protein>
    <submittedName>
        <fullName evidence="2">Uncharacterized protein</fullName>
    </submittedName>
</protein>
<keyword evidence="1" id="KW-0812">Transmembrane</keyword>
<dbReference type="PATRIC" id="fig|562.7813.peg.3127"/>
<organism evidence="2 4">
    <name type="scientific">Escherichia coli</name>
    <dbReference type="NCBI Taxonomy" id="562"/>
    <lineage>
        <taxon>Bacteria</taxon>
        <taxon>Pseudomonadati</taxon>
        <taxon>Pseudomonadota</taxon>
        <taxon>Gammaproteobacteria</taxon>
        <taxon>Enterobacterales</taxon>
        <taxon>Enterobacteriaceae</taxon>
        <taxon>Escherichia</taxon>
    </lineage>
</organism>
<dbReference type="RefSeq" id="WP_016246766.1">
    <property type="nucleotide sequence ID" value="NZ_BFLM01000043.1"/>
</dbReference>
<reference evidence="2 4" key="1">
    <citation type="journal article" date="2015" name="Front. Microbiol.">
        <title>Genetic determinants of heat resistance in Escherichia coli.</title>
        <authorList>
            <person name="Mercer R.G."/>
            <person name="Zheng J."/>
            <person name="Garcia-Hernandez R."/>
            <person name="Ruan L."/>
            <person name="Ganzle M.G."/>
            <person name="McMullen L.M."/>
        </authorList>
    </citation>
    <scope>NUCLEOTIDE SEQUENCE [LARGE SCALE GENOMIC DNA]</scope>
    <source>
        <strain evidence="2 4">AW1.3</strain>
    </source>
</reference>
<feature type="transmembrane region" description="Helical" evidence="1">
    <location>
        <begin position="6"/>
        <end position="23"/>
    </location>
</feature>
<dbReference type="Proteomes" id="UP000512182">
    <property type="component" value="Chromosome"/>
</dbReference>
<dbReference type="Proteomes" id="UP000050556">
    <property type="component" value="Unassembled WGS sequence"/>
</dbReference>
<dbReference type="EMBL" id="CP056794">
    <property type="protein sequence ID" value="QLY99222.1"/>
    <property type="molecule type" value="Genomic_DNA"/>
</dbReference>
<evidence type="ECO:0000313" key="4">
    <source>
        <dbReference type="Proteomes" id="UP000050556"/>
    </source>
</evidence>
<sequence length="215" mass="23390">METIITVIAAVAGIAFWVGLINPKWVFMPNRKRSSAIYFGVCLLAAIIGSMVAPVAPKAVAENKPQPAVTNTEQTQPAAKPKEQLTTTIDFSEATNQLPLALSKALGDLNLTVKPVIYNKALVVAFNFDSIEELQAKSAVQSVCISYFNHGESNRAWKAGLFDHIYVTNDILTKGYVFQGGESSCDIWGKKAGDSGDQYLSENLTRSRFVAINMK</sequence>
<evidence type="ECO:0000313" key="2">
    <source>
        <dbReference type="EMBL" id="KPO13423.1"/>
    </source>
</evidence>
<dbReference type="AlphaFoldDB" id="A0A0P7PWB5"/>
<evidence type="ECO:0000256" key="1">
    <source>
        <dbReference type="SAM" id="Phobius"/>
    </source>
</evidence>
<keyword evidence="1" id="KW-1133">Transmembrane helix</keyword>
<feature type="transmembrane region" description="Helical" evidence="1">
    <location>
        <begin position="35"/>
        <end position="56"/>
    </location>
</feature>
<name>A0A0P7PWB5_ECOLX</name>
<evidence type="ECO:0000313" key="5">
    <source>
        <dbReference type="Proteomes" id="UP000512182"/>
    </source>
</evidence>